<sequence length="148" mass="15752">MTSHKSLISLPRIFSSTSTFFSFAKLQGVAYVNSSIIKSPSMPLLLGLIAAIRAIGAAILAAVGFIIRLILIPLGYHTWGIAKASLGAFIQRIGGPVARGSFRAILQSAAAGGYGLRILNFYAALFLGVVTVLTILWAYLRSQDPARE</sequence>
<protein>
    <submittedName>
        <fullName evidence="1">Uncharacterized protein</fullName>
    </submittedName>
</protein>
<accession>A0ACC0CZ94</accession>
<dbReference type="EMBL" id="MU394323">
    <property type="protein sequence ID" value="KAI6085662.1"/>
    <property type="molecule type" value="Genomic_DNA"/>
</dbReference>
<gene>
    <name evidence="1" type="ORF">F4821DRAFT_240257</name>
</gene>
<keyword evidence="2" id="KW-1185">Reference proteome</keyword>
<evidence type="ECO:0000313" key="2">
    <source>
        <dbReference type="Proteomes" id="UP001497680"/>
    </source>
</evidence>
<dbReference type="Proteomes" id="UP001497680">
    <property type="component" value="Unassembled WGS sequence"/>
</dbReference>
<proteinExistence type="predicted"/>
<organism evidence="1 2">
    <name type="scientific">Hypoxylon rubiginosum</name>
    <dbReference type="NCBI Taxonomy" id="110542"/>
    <lineage>
        <taxon>Eukaryota</taxon>
        <taxon>Fungi</taxon>
        <taxon>Dikarya</taxon>
        <taxon>Ascomycota</taxon>
        <taxon>Pezizomycotina</taxon>
        <taxon>Sordariomycetes</taxon>
        <taxon>Xylariomycetidae</taxon>
        <taxon>Xylariales</taxon>
        <taxon>Hypoxylaceae</taxon>
        <taxon>Hypoxylon</taxon>
    </lineage>
</organism>
<name>A0ACC0CZ94_9PEZI</name>
<comment type="caution">
    <text evidence="1">The sequence shown here is derived from an EMBL/GenBank/DDBJ whole genome shotgun (WGS) entry which is preliminary data.</text>
</comment>
<reference evidence="1 2" key="1">
    <citation type="journal article" date="2022" name="New Phytol.">
        <title>Ecological generalism drives hyperdiversity of secondary metabolite gene clusters in xylarialean endophytes.</title>
        <authorList>
            <person name="Franco M.E.E."/>
            <person name="Wisecaver J.H."/>
            <person name="Arnold A.E."/>
            <person name="Ju Y.M."/>
            <person name="Slot J.C."/>
            <person name="Ahrendt S."/>
            <person name="Moore L.P."/>
            <person name="Eastman K.E."/>
            <person name="Scott K."/>
            <person name="Konkel Z."/>
            <person name="Mondo S.J."/>
            <person name="Kuo A."/>
            <person name="Hayes R.D."/>
            <person name="Haridas S."/>
            <person name="Andreopoulos B."/>
            <person name="Riley R."/>
            <person name="LaButti K."/>
            <person name="Pangilinan J."/>
            <person name="Lipzen A."/>
            <person name="Amirebrahimi M."/>
            <person name="Yan J."/>
            <person name="Adam C."/>
            <person name="Keymanesh K."/>
            <person name="Ng V."/>
            <person name="Louie K."/>
            <person name="Northen T."/>
            <person name="Drula E."/>
            <person name="Henrissat B."/>
            <person name="Hsieh H.M."/>
            <person name="Youens-Clark K."/>
            <person name="Lutzoni F."/>
            <person name="Miadlikowska J."/>
            <person name="Eastwood D.C."/>
            <person name="Hamelin R.C."/>
            <person name="Grigoriev I.V."/>
            <person name="U'Ren J.M."/>
        </authorList>
    </citation>
    <scope>NUCLEOTIDE SEQUENCE [LARGE SCALE GENOMIC DNA]</scope>
    <source>
        <strain evidence="1 2">ER1909</strain>
    </source>
</reference>
<evidence type="ECO:0000313" key="1">
    <source>
        <dbReference type="EMBL" id="KAI6085662.1"/>
    </source>
</evidence>